<keyword evidence="1" id="KW-0732">Signal</keyword>
<accession>A0A6H5HHW0</accession>
<sequence>MLFVKLCVLIGLATIGSAGRLRPPSTSTHKAHARNDRKLLKRSLNFAEELVDYSYFVASNGTADATQAVHVAIENASNFGLAAVTGGTKITNEGLDLLKRIFRYWPTDKNAFNSASESLTTLLGKLNKVALESAKAARKVDEILLDTNEKVQEIAGNLKLVADTSIRAGQTLVHAVEGIRGIHQFFFDKLVNVWFRTGRSDVNADLALSLRINLEPVDKLSRRAVILNFPASTWSITLCPRVKTLSMPVCTIVFPTATEVWPTAVPTLAELDNAAVPNCVAATVSAAEASVTASMPSRSDCVTLFRELSLWRALSFWCISVLANRLTNDQDEEDPIEDSAINGLMNTINEALKFDDMPAEDQSNPAQTRHGKGGNAFKGIEKLIESGFLKNAVSLVGQVLKDDDFQNITSHLMNKSDVKILFNKVSDVLQTTVSGLENAVKHQDLFLAMAKSTNGSSSPIDLANIVSQYVSKNGTAIGGDLSDNPLLQSAIVAKALAKSPVARLGALDESVKKLVTSSMEGAMSRIRIGENGQIQMSSGMRKMLEKMVEEHEKSSNGTTDGSSDSIMNMIQLVVKSGSIKEINPVDTGPVKRRNVTRHSPLHQKFQQKYGKSGGYATSVQSGLHHTLVGMLLLIVLPMVR</sequence>
<organism evidence="2 3">
    <name type="scientific">Nesidiocoris tenuis</name>
    <dbReference type="NCBI Taxonomy" id="355587"/>
    <lineage>
        <taxon>Eukaryota</taxon>
        <taxon>Metazoa</taxon>
        <taxon>Ecdysozoa</taxon>
        <taxon>Arthropoda</taxon>
        <taxon>Hexapoda</taxon>
        <taxon>Insecta</taxon>
        <taxon>Pterygota</taxon>
        <taxon>Neoptera</taxon>
        <taxon>Paraneoptera</taxon>
        <taxon>Hemiptera</taxon>
        <taxon>Heteroptera</taxon>
        <taxon>Panheteroptera</taxon>
        <taxon>Cimicomorpha</taxon>
        <taxon>Miridae</taxon>
        <taxon>Dicyphina</taxon>
        <taxon>Nesidiocoris</taxon>
    </lineage>
</organism>
<feature type="signal peptide" evidence="1">
    <location>
        <begin position="1"/>
        <end position="18"/>
    </location>
</feature>
<keyword evidence="3" id="KW-1185">Reference proteome</keyword>
<dbReference type="OrthoDB" id="10668742at2759"/>
<reference evidence="2 3" key="1">
    <citation type="submission" date="2020-02" db="EMBL/GenBank/DDBJ databases">
        <authorList>
            <person name="Ferguson B K."/>
        </authorList>
    </citation>
    <scope>NUCLEOTIDE SEQUENCE [LARGE SCALE GENOMIC DNA]</scope>
</reference>
<gene>
    <name evidence="2" type="ORF">NTEN_LOCUS21243</name>
</gene>
<protein>
    <submittedName>
        <fullName evidence="2">Uncharacterized protein</fullName>
    </submittedName>
</protein>
<name>A0A6H5HHW0_9HEMI</name>
<proteinExistence type="predicted"/>
<evidence type="ECO:0000313" key="3">
    <source>
        <dbReference type="Proteomes" id="UP000479000"/>
    </source>
</evidence>
<dbReference type="Proteomes" id="UP000479000">
    <property type="component" value="Unassembled WGS sequence"/>
</dbReference>
<dbReference type="EMBL" id="CADCXU010030959">
    <property type="protein sequence ID" value="CAB0017201.1"/>
    <property type="molecule type" value="Genomic_DNA"/>
</dbReference>
<evidence type="ECO:0000313" key="2">
    <source>
        <dbReference type="EMBL" id="CAB0017201.1"/>
    </source>
</evidence>
<feature type="chain" id="PRO_5026280358" evidence="1">
    <location>
        <begin position="19"/>
        <end position="640"/>
    </location>
</feature>
<evidence type="ECO:0000256" key="1">
    <source>
        <dbReference type="SAM" id="SignalP"/>
    </source>
</evidence>
<dbReference type="AlphaFoldDB" id="A0A6H5HHW0"/>